<evidence type="ECO:0000256" key="1">
    <source>
        <dbReference type="ARBA" id="ARBA00023319"/>
    </source>
</evidence>
<dbReference type="GO" id="GO:0009897">
    <property type="term" value="C:external side of plasma membrane"/>
    <property type="evidence" value="ECO:0007669"/>
    <property type="project" value="TreeGrafter"/>
</dbReference>
<dbReference type="InterPro" id="IPR013783">
    <property type="entry name" value="Ig-like_fold"/>
</dbReference>
<name>A0AAD8D2Q7_ACIOX</name>
<dbReference type="AlphaFoldDB" id="A0AAD8D2Q7"/>
<keyword evidence="3" id="KW-1133">Transmembrane helix</keyword>
<dbReference type="SUPFAM" id="SSF48726">
    <property type="entry name" value="Immunoglobulin"/>
    <property type="match status" value="1"/>
</dbReference>
<keyword evidence="7" id="KW-1185">Reference proteome</keyword>
<dbReference type="SMART" id="SM00409">
    <property type="entry name" value="IG"/>
    <property type="match status" value="1"/>
</dbReference>
<dbReference type="EMBL" id="JAGXEW010000021">
    <property type="protein sequence ID" value="KAK1160018.1"/>
    <property type="molecule type" value="Genomic_DNA"/>
</dbReference>
<dbReference type="CDD" id="cd00099">
    <property type="entry name" value="IgV"/>
    <property type="match status" value="1"/>
</dbReference>
<comment type="caution">
    <text evidence="6">The sequence shown here is derived from an EMBL/GenBank/DDBJ whole genome shotgun (WGS) entry which is preliminary data.</text>
</comment>
<evidence type="ECO:0000313" key="6">
    <source>
        <dbReference type="EMBL" id="KAK1160018.1"/>
    </source>
</evidence>
<dbReference type="Gene3D" id="2.60.40.10">
    <property type="entry name" value="Immunoglobulins"/>
    <property type="match status" value="1"/>
</dbReference>
<keyword evidence="4" id="KW-0732">Signal</keyword>
<evidence type="ECO:0000256" key="2">
    <source>
        <dbReference type="SAM" id="MobiDB-lite"/>
    </source>
</evidence>
<gene>
    <name evidence="6" type="ORF">AOXY_G21513</name>
</gene>
<protein>
    <recommendedName>
        <fullName evidence="5">Ig-like domain-containing protein</fullName>
    </recommendedName>
</protein>
<accession>A0AAD8D2Q7</accession>
<sequence length="284" mass="31189">MHSFMRIVLCACLITPSGHAFTPVQQTPSSVTVQAGKGVTLTCSFNGTGLEIMKVRWFRYSADNTSLQIEISLQHNVCSEFINRTAVKENSSISILSLNALLPNDSGVYVCEVQRWIPGPHAKEQGNGTLVNVTREDPALVSTDKHPADIIYYIAGVLIIIALGLGIVALVYFKIRVNNSSVSRVGGIDAHSTPQQDTVCSRPDTHEVCYASLNFNKKRRDRSTTGLMHSQYEATESTLQAKAKACLITPSEGSARMKHPKTQEDTEKRGAEEEREVLYAHVRG</sequence>
<dbReference type="Proteomes" id="UP001230051">
    <property type="component" value="Unassembled WGS sequence"/>
</dbReference>
<reference evidence="6" key="1">
    <citation type="submission" date="2022-02" db="EMBL/GenBank/DDBJ databases">
        <title>Atlantic sturgeon de novo genome assembly.</title>
        <authorList>
            <person name="Stock M."/>
            <person name="Klopp C."/>
            <person name="Guiguen Y."/>
            <person name="Cabau C."/>
            <person name="Parinello H."/>
            <person name="Santidrian Yebra-Pimentel E."/>
            <person name="Kuhl H."/>
            <person name="Dirks R.P."/>
            <person name="Guessner J."/>
            <person name="Wuertz S."/>
            <person name="Du K."/>
            <person name="Schartl M."/>
        </authorList>
    </citation>
    <scope>NUCLEOTIDE SEQUENCE</scope>
    <source>
        <strain evidence="6">STURGEONOMICS-FGT-2020</strain>
        <tissue evidence="6">Whole blood</tissue>
    </source>
</reference>
<feature type="transmembrane region" description="Helical" evidence="3">
    <location>
        <begin position="150"/>
        <end position="173"/>
    </location>
</feature>
<dbReference type="PROSITE" id="PS50835">
    <property type="entry name" value="IG_LIKE"/>
    <property type="match status" value="1"/>
</dbReference>
<evidence type="ECO:0000256" key="4">
    <source>
        <dbReference type="SAM" id="SignalP"/>
    </source>
</evidence>
<feature type="compositionally biased region" description="Basic and acidic residues" evidence="2">
    <location>
        <begin position="261"/>
        <end position="275"/>
    </location>
</feature>
<feature type="domain" description="Ig-like" evidence="5">
    <location>
        <begin position="16"/>
        <end position="134"/>
    </location>
</feature>
<dbReference type="InterPro" id="IPR036179">
    <property type="entry name" value="Ig-like_dom_sf"/>
</dbReference>
<keyword evidence="3" id="KW-0812">Transmembrane</keyword>
<feature type="region of interest" description="Disordered" evidence="2">
    <location>
        <begin position="250"/>
        <end position="275"/>
    </location>
</feature>
<organism evidence="6 7">
    <name type="scientific">Acipenser oxyrinchus oxyrinchus</name>
    <dbReference type="NCBI Taxonomy" id="40147"/>
    <lineage>
        <taxon>Eukaryota</taxon>
        <taxon>Metazoa</taxon>
        <taxon>Chordata</taxon>
        <taxon>Craniata</taxon>
        <taxon>Vertebrata</taxon>
        <taxon>Euteleostomi</taxon>
        <taxon>Actinopterygii</taxon>
        <taxon>Chondrostei</taxon>
        <taxon>Acipenseriformes</taxon>
        <taxon>Acipenseridae</taxon>
        <taxon>Acipenser</taxon>
    </lineage>
</organism>
<dbReference type="GO" id="GO:0030183">
    <property type="term" value="P:B cell differentiation"/>
    <property type="evidence" value="ECO:0007669"/>
    <property type="project" value="TreeGrafter"/>
</dbReference>
<dbReference type="PANTHER" id="PTHR14334">
    <property type="entry name" value="B-CELL ANTIGEN RECEPTOR COMPLEX-ASSOCIATED PROTEIN"/>
    <property type="match status" value="1"/>
</dbReference>
<evidence type="ECO:0000313" key="7">
    <source>
        <dbReference type="Proteomes" id="UP001230051"/>
    </source>
</evidence>
<feature type="chain" id="PRO_5042188908" description="Ig-like domain-containing protein" evidence="4">
    <location>
        <begin position="21"/>
        <end position="284"/>
    </location>
</feature>
<feature type="signal peptide" evidence="4">
    <location>
        <begin position="1"/>
        <end position="20"/>
    </location>
</feature>
<evidence type="ECO:0000256" key="3">
    <source>
        <dbReference type="SAM" id="Phobius"/>
    </source>
</evidence>
<dbReference type="GO" id="GO:0050853">
    <property type="term" value="P:B cell receptor signaling pathway"/>
    <property type="evidence" value="ECO:0007669"/>
    <property type="project" value="TreeGrafter"/>
</dbReference>
<dbReference type="InterPro" id="IPR013106">
    <property type="entry name" value="Ig_V-set"/>
</dbReference>
<proteinExistence type="predicted"/>
<keyword evidence="3" id="KW-0472">Membrane</keyword>
<dbReference type="InterPro" id="IPR003599">
    <property type="entry name" value="Ig_sub"/>
</dbReference>
<dbReference type="GO" id="GO:0019815">
    <property type="term" value="C:B cell receptor complex"/>
    <property type="evidence" value="ECO:0007669"/>
    <property type="project" value="TreeGrafter"/>
</dbReference>
<evidence type="ECO:0000259" key="5">
    <source>
        <dbReference type="PROSITE" id="PS50835"/>
    </source>
</evidence>
<dbReference type="Pfam" id="PF07686">
    <property type="entry name" value="V-set"/>
    <property type="match status" value="1"/>
</dbReference>
<keyword evidence="1" id="KW-0393">Immunoglobulin domain</keyword>
<dbReference type="InterPro" id="IPR007110">
    <property type="entry name" value="Ig-like_dom"/>
</dbReference>